<keyword evidence="2" id="KW-0677">Repeat</keyword>
<evidence type="ECO:0000256" key="4">
    <source>
        <dbReference type="ARBA" id="ARBA00023125"/>
    </source>
</evidence>
<dbReference type="InterPro" id="IPR009057">
    <property type="entry name" value="Homeodomain-like_sf"/>
</dbReference>
<dbReference type="Gene3D" id="1.10.10.60">
    <property type="entry name" value="Homeodomain-like"/>
    <property type="match status" value="2"/>
</dbReference>
<dbReference type="FunFam" id="1.10.10.60:FF:000060">
    <property type="entry name" value="MYB transcription factor"/>
    <property type="match status" value="1"/>
</dbReference>
<keyword evidence="5" id="KW-0804">Transcription</keyword>
<evidence type="ECO:0000259" key="9">
    <source>
        <dbReference type="PROSITE" id="PS51294"/>
    </source>
</evidence>
<keyword evidence="3" id="KW-0805">Transcription regulation</keyword>
<feature type="region of interest" description="Disordered" evidence="7">
    <location>
        <begin position="179"/>
        <end position="201"/>
    </location>
</feature>
<evidence type="ECO:0000256" key="7">
    <source>
        <dbReference type="SAM" id="MobiDB-lite"/>
    </source>
</evidence>
<dbReference type="EMBL" id="PNBA02000007">
    <property type="protein sequence ID" value="KAG6418570.1"/>
    <property type="molecule type" value="Genomic_DNA"/>
</dbReference>
<dbReference type="InterPro" id="IPR050560">
    <property type="entry name" value="MYB_TF"/>
</dbReference>
<dbReference type="GO" id="GO:0000978">
    <property type="term" value="F:RNA polymerase II cis-regulatory region sequence-specific DNA binding"/>
    <property type="evidence" value="ECO:0007669"/>
    <property type="project" value="TreeGrafter"/>
</dbReference>
<comment type="caution">
    <text evidence="10">The sequence shown here is derived from an EMBL/GenBank/DDBJ whole genome shotgun (WGS) entry which is preliminary data.</text>
</comment>
<feature type="domain" description="HTH myb-type" evidence="9">
    <location>
        <begin position="80"/>
        <end position="134"/>
    </location>
</feature>
<dbReference type="SMART" id="SM00717">
    <property type="entry name" value="SANT"/>
    <property type="match status" value="2"/>
</dbReference>
<evidence type="ECO:0000256" key="3">
    <source>
        <dbReference type="ARBA" id="ARBA00023015"/>
    </source>
</evidence>
<dbReference type="GO" id="GO:0005634">
    <property type="term" value="C:nucleus"/>
    <property type="evidence" value="ECO:0007669"/>
    <property type="project" value="UniProtKB-SubCell"/>
</dbReference>
<dbReference type="PANTHER" id="PTHR45614:SF25">
    <property type="entry name" value="MYB PROTEIN"/>
    <property type="match status" value="1"/>
</dbReference>
<evidence type="ECO:0000256" key="2">
    <source>
        <dbReference type="ARBA" id="ARBA00022737"/>
    </source>
</evidence>
<dbReference type="AlphaFoldDB" id="A0A8X8XR60"/>
<dbReference type="PROSITE" id="PS51294">
    <property type="entry name" value="HTH_MYB"/>
    <property type="match status" value="2"/>
</dbReference>
<evidence type="ECO:0000256" key="6">
    <source>
        <dbReference type="ARBA" id="ARBA00023242"/>
    </source>
</evidence>
<reference evidence="10" key="2">
    <citation type="submission" date="2020-08" db="EMBL/GenBank/DDBJ databases">
        <title>Plant Genome Project.</title>
        <authorList>
            <person name="Zhang R.-G."/>
        </authorList>
    </citation>
    <scope>NUCLEOTIDE SEQUENCE</scope>
    <source>
        <strain evidence="10">Huo1</strain>
        <tissue evidence="10">Leaf</tissue>
    </source>
</reference>
<dbReference type="PROSITE" id="PS50090">
    <property type="entry name" value="MYB_LIKE"/>
    <property type="match status" value="2"/>
</dbReference>
<reference evidence="10" key="1">
    <citation type="submission" date="2018-01" db="EMBL/GenBank/DDBJ databases">
        <authorList>
            <person name="Mao J.F."/>
        </authorList>
    </citation>
    <scope>NUCLEOTIDE SEQUENCE</scope>
    <source>
        <strain evidence="10">Huo1</strain>
        <tissue evidence="10">Leaf</tissue>
    </source>
</reference>
<comment type="subcellular location">
    <subcellularLocation>
        <location evidence="1">Nucleus</location>
    </subcellularLocation>
</comment>
<evidence type="ECO:0000313" key="11">
    <source>
        <dbReference type="Proteomes" id="UP000298416"/>
    </source>
</evidence>
<dbReference type="Proteomes" id="UP000298416">
    <property type="component" value="Unassembled WGS sequence"/>
</dbReference>
<dbReference type="InterPro" id="IPR017930">
    <property type="entry name" value="Myb_dom"/>
</dbReference>
<name>A0A8X8XR60_SALSN</name>
<dbReference type="GO" id="GO:0000981">
    <property type="term" value="F:DNA-binding transcription factor activity, RNA polymerase II-specific"/>
    <property type="evidence" value="ECO:0007669"/>
    <property type="project" value="TreeGrafter"/>
</dbReference>
<dbReference type="SUPFAM" id="SSF46689">
    <property type="entry name" value="Homeodomain-like"/>
    <property type="match status" value="1"/>
</dbReference>
<feature type="domain" description="HTH myb-type" evidence="9">
    <location>
        <begin position="28"/>
        <end position="79"/>
    </location>
</feature>
<evidence type="ECO:0000259" key="8">
    <source>
        <dbReference type="PROSITE" id="PS50090"/>
    </source>
</evidence>
<keyword evidence="11" id="KW-1185">Reference proteome</keyword>
<protein>
    <recommendedName>
        <fullName evidence="12">Myb proto-oncogene protein, plant</fullName>
    </recommendedName>
</protein>
<dbReference type="OrthoDB" id="2143914at2759"/>
<gene>
    <name evidence="10" type="ORF">SASPL_120774</name>
</gene>
<dbReference type="Pfam" id="PF00249">
    <property type="entry name" value="Myb_DNA-binding"/>
    <property type="match status" value="2"/>
</dbReference>
<feature type="domain" description="Myb-like" evidence="8">
    <location>
        <begin position="33"/>
        <end position="79"/>
    </location>
</feature>
<dbReference type="InterPro" id="IPR001005">
    <property type="entry name" value="SANT/Myb"/>
</dbReference>
<keyword evidence="4" id="KW-0238">DNA-binding</keyword>
<sequence length="393" mass="43222">MEGERVEEVTERVETMEVGVEAGESENGRAKVRGPWSAAEDVVLTELVNKFGPRNWCLIAAGIPGRSGKSCRLRWCNQLNPSLTRKPFTDEEDRAILEAHKVHGNKWASIAKLLPGRTDNAIKNHWNSTLRRMHLKSRPESVQNCITEFTIGSSEATSSGPALTLFNPSEEIDIWSMENQPKHSENEAETPTNCSLEQPPPFLSDGVSKSFRCSETVESTMMENELKQFKDVARTMKSSGARYNPSIAEAISHSADGDHQKGSHPFHKVGAFTACNSSIREATFSRTVPGQGSLVLVQPEYDILKFIDSKFDEPLIPMRCGHGCCEASSTDSSLLGPEFMDYEESSNFSTPYLTSLATDLSSITSIRRGLENAAEVRALANDQIANMGTSLCA</sequence>
<accession>A0A8X8XR60</accession>
<organism evidence="10">
    <name type="scientific">Salvia splendens</name>
    <name type="common">Scarlet sage</name>
    <dbReference type="NCBI Taxonomy" id="180675"/>
    <lineage>
        <taxon>Eukaryota</taxon>
        <taxon>Viridiplantae</taxon>
        <taxon>Streptophyta</taxon>
        <taxon>Embryophyta</taxon>
        <taxon>Tracheophyta</taxon>
        <taxon>Spermatophyta</taxon>
        <taxon>Magnoliopsida</taxon>
        <taxon>eudicotyledons</taxon>
        <taxon>Gunneridae</taxon>
        <taxon>Pentapetalae</taxon>
        <taxon>asterids</taxon>
        <taxon>lamiids</taxon>
        <taxon>Lamiales</taxon>
        <taxon>Lamiaceae</taxon>
        <taxon>Nepetoideae</taxon>
        <taxon>Mentheae</taxon>
        <taxon>Salviinae</taxon>
        <taxon>Salvia</taxon>
        <taxon>Salvia subgen. Calosphace</taxon>
        <taxon>core Calosphace</taxon>
    </lineage>
</organism>
<keyword evidence="6" id="KW-0539">Nucleus</keyword>
<dbReference type="CDD" id="cd00167">
    <property type="entry name" value="SANT"/>
    <property type="match status" value="2"/>
</dbReference>
<dbReference type="PANTHER" id="PTHR45614">
    <property type="entry name" value="MYB PROTEIN-RELATED"/>
    <property type="match status" value="1"/>
</dbReference>
<evidence type="ECO:0000313" key="10">
    <source>
        <dbReference type="EMBL" id="KAG6418570.1"/>
    </source>
</evidence>
<feature type="domain" description="Myb-like" evidence="8">
    <location>
        <begin position="80"/>
        <end position="130"/>
    </location>
</feature>
<evidence type="ECO:0000256" key="1">
    <source>
        <dbReference type="ARBA" id="ARBA00004123"/>
    </source>
</evidence>
<evidence type="ECO:0008006" key="12">
    <source>
        <dbReference type="Google" id="ProtNLM"/>
    </source>
</evidence>
<proteinExistence type="predicted"/>
<evidence type="ECO:0000256" key="5">
    <source>
        <dbReference type="ARBA" id="ARBA00023163"/>
    </source>
</evidence>